<dbReference type="PROSITE" id="PS00829">
    <property type="entry name" value="GREAB_1"/>
    <property type="match status" value="1"/>
</dbReference>
<evidence type="ECO:0000256" key="7">
    <source>
        <dbReference type="ARBA" id="ARBA00030776"/>
    </source>
</evidence>
<dbReference type="InterPro" id="IPR036953">
    <property type="entry name" value="GreA/GreB_C_sf"/>
</dbReference>
<dbReference type="GO" id="GO:0006354">
    <property type="term" value="P:DNA-templated transcription elongation"/>
    <property type="evidence" value="ECO:0007669"/>
    <property type="project" value="TreeGrafter"/>
</dbReference>
<dbReference type="SUPFAM" id="SSF54534">
    <property type="entry name" value="FKBP-like"/>
    <property type="match status" value="1"/>
</dbReference>
<dbReference type="InterPro" id="IPR022691">
    <property type="entry name" value="Tscrpt_elong_fac_GreA/B_N"/>
</dbReference>
<dbReference type="GO" id="GO:0003746">
    <property type="term" value="F:translation elongation factor activity"/>
    <property type="evidence" value="ECO:0007669"/>
    <property type="project" value="UniProtKB-KW"/>
</dbReference>
<proteinExistence type="inferred from homology"/>
<sequence>MTDNNLYITKEGLKNLKDELKEFVEIKRPEIAQKIQAAREMGDISENAAYDDAKREQSFIEGKIAELEEIIKNSKLAADTVKDSVIVGSKVVVHIDGEEEEFHIVGTPEADPILRKISHESPLGSALLGKKIGDKVEIEAPIGKLTYTILKID</sequence>
<dbReference type="FunFam" id="1.10.287.180:FF:000001">
    <property type="entry name" value="Transcription elongation factor GreA"/>
    <property type="match status" value="1"/>
</dbReference>
<evidence type="ECO:0000256" key="8">
    <source>
        <dbReference type="HAMAP-Rule" id="MF_00105"/>
    </source>
</evidence>
<dbReference type="InterPro" id="IPR001437">
    <property type="entry name" value="Tscrpt_elong_fac_GreA/B_C"/>
</dbReference>
<comment type="similarity">
    <text evidence="1 8 9">Belongs to the GreA/GreB family.</text>
</comment>
<dbReference type="EMBL" id="MEUV01000047">
    <property type="protein sequence ID" value="OGC45154.1"/>
    <property type="molecule type" value="Genomic_DNA"/>
</dbReference>
<dbReference type="GO" id="GO:0032784">
    <property type="term" value="P:regulation of DNA-templated transcription elongation"/>
    <property type="evidence" value="ECO:0007669"/>
    <property type="project" value="UniProtKB-UniRule"/>
</dbReference>
<dbReference type="Pfam" id="PF01272">
    <property type="entry name" value="GreA_GreB"/>
    <property type="match status" value="1"/>
</dbReference>
<feature type="domain" description="Transcription elongation factor GreA/GreB C-terminal" evidence="10">
    <location>
        <begin position="82"/>
        <end position="152"/>
    </location>
</feature>
<gene>
    <name evidence="8" type="primary">greA</name>
    <name evidence="12" type="ORF">A2V49_02445</name>
</gene>
<dbReference type="PANTHER" id="PTHR30437:SF4">
    <property type="entry name" value="TRANSCRIPTION ELONGATION FACTOR GREA"/>
    <property type="match status" value="1"/>
</dbReference>
<evidence type="ECO:0000256" key="6">
    <source>
        <dbReference type="ARBA" id="ARBA00024916"/>
    </source>
</evidence>
<evidence type="ECO:0000313" key="12">
    <source>
        <dbReference type="EMBL" id="OGC45154.1"/>
    </source>
</evidence>
<evidence type="ECO:0000256" key="2">
    <source>
        <dbReference type="ARBA" id="ARBA00013729"/>
    </source>
</evidence>
<keyword evidence="12" id="KW-0648">Protein biosynthesis</keyword>
<keyword evidence="3 8" id="KW-0805">Transcription regulation</keyword>
<dbReference type="PROSITE" id="PS00830">
    <property type="entry name" value="GREAB_2"/>
    <property type="match status" value="1"/>
</dbReference>
<comment type="function">
    <text evidence="6 8 9">Necessary for efficient RNA polymerase transcription elongation past template-encoded arresting sites. The arresting sites in DNA have the property of trapping a certain fraction of elongating RNA polymerases that pass through, resulting in locked ternary complexes. Cleavage of the nascent transcript by cleavage factors such as GreA or GreB allows the resumption of elongation from the new 3'terminus. GreA releases sequences of 2 to 3 nucleotides.</text>
</comment>
<organism evidence="12 13">
    <name type="scientific">candidate division WWE3 bacterium RBG_19FT_COMBO_34_6</name>
    <dbReference type="NCBI Taxonomy" id="1802612"/>
    <lineage>
        <taxon>Bacteria</taxon>
        <taxon>Katanobacteria</taxon>
    </lineage>
</organism>
<dbReference type="NCBIfam" id="NF001263">
    <property type="entry name" value="PRK00226.1-4"/>
    <property type="match status" value="1"/>
</dbReference>
<dbReference type="InterPro" id="IPR028624">
    <property type="entry name" value="Tscrpt_elong_fac_GreA/B"/>
</dbReference>
<dbReference type="Gene3D" id="3.10.50.30">
    <property type="entry name" value="Transcription elongation factor, GreA/GreB, C-terminal domain"/>
    <property type="match status" value="1"/>
</dbReference>
<evidence type="ECO:0000256" key="4">
    <source>
        <dbReference type="ARBA" id="ARBA00023125"/>
    </source>
</evidence>
<dbReference type="AlphaFoldDB" id="A0A1F4UJL7"/>
<evidence type="ECO:0000313" key="13">
    <source>
        <dbReference type="Proteomes" id="UP000178615"/>
    </source>
</evidence>
<evidence type="ECO:0000256" key="5">
    <source>
        <dbReference type="ARBA" id="ARBA00023163"/>
    </source>
</evidence>
<feature type="domain" description="Transcription elongation factor GreA/GreB N-terminal" evidence="11">
    <location>
        <begin position="7"/>
        <end position="75"/>
    </location>
</feature>
<dbReference type="GO" id="GO:0070063">
    <property type="term" value="F:RNA polymerase binding"/>
    <property type="evidence" value="ECO:0007669"/>
    <property type="project" value="InterPro"/>
</dbReference>
<dbReference type="InterPro" id="IPR023459">
    <property type="entry name" value="Tscrpt_elong_fac_GreA/B_fam"/>
</dbReference>
<name>A0A1F4UJL7_UNCKA</name>
<dbReference type="InterPro" id="IPR036805">
    <property type="entry name" value="Tscrpt_elong_fac_GreA/B_N_sf"/>
</dbReference>
<evidence type="ECO:0000256" key="3">
    <source>
        <dbReference type="ARBA" id="ARBA00023015"/>
    </source>
</evidence>
<keyword evidence="12" id="KW-0251">Elongation factor</keyword>
<dbReference type="SUPFAM" id="SSF46557">
    <property type="entry name" value="GreA transcript cleavage protein, N-terminal domain"/>
    <property type="match status" value="1"/>
</dbReference>
<evidence type="ECO:0000259" key="11">
    <source>
        <dbReference type="Pfam" id="PF03449"/>
    </source>
</evidence>
<dbReference type="HAMAP" id="MF_00105">
    <property type="entry name" value="GreA_GreB"/>
    <property type="match status" value="1"/>
</dbReference>
<dbReference type="PIRSF" id="PIRSF006092">
    <property type="entry name" value="GreA_GreB"/>
    <property type="match status" value="1"/>
</dbReference>
<evidence type="ECO:0000256" key="9">
    <source>
        <dbReference type="RuleBase" id="RU000556"/>
    </source>
</evidence>
<dbReference type="GO" id="GO:0003677">
    <property type="term" value="F:DNA binding"/>
    <property type="evidence" value="ECO:0007669"/>
    <property type="project" value="UniProtKB-UniRule"/>
</dbReference>
<dbReference type="InterPro" id="IPR006359">
    <property type="entry name" value="Tscrpt_elong_fac_GreA"/>
</dbReference>
<dbReference type="NCBIfam" id="TIGR01462">
    <property type="entry name" value="greA"/>
    <property type="match status" value="1"/>
</dbReference>
<reference evidence="12 13" key="1">
    <citation type="journal article" date="2016" name="Nat. Commun.">
        <title>Thousands of microbial genomes shed light on interconnected biogeochemical processes in an aquifer system.</title>
        <authorList>
            <person name="Anantharaman K."/>
            <person name="Brown C.T."/>
            <person name="Hug L.A."/>
            <person name="Sharon I."/>
            <person name="Castelle C.J."/>
            <person name="Probst A.J."/>
            <person name="Thomas B.C."/>
            <person name="Singh A."/>
            <person name="Wilkins M.J."/>
            <person name="Karaoz U."/>
            <person name="Brodie E.L."/>
            <person name="Williams K.H."/>
            <person name="Hubbard S.S."/>
            <person name="Banfield J.F."/>
        </authorList>
    </citation>
    <scope>NUCLEOTIDE SEQUENCE [LARGE SCALE GENOMIC DNA]</scope>
</reference>
<comment type="caution">
    <text evidence="12">The sequence shown here is derived from an EMBL/GenBank/DDBJ whole genome shotgun (WGS) entry which is preliminary data.</text>
</comment>
<evidence type="ECO:0000256" key="1">
    <source>
        <dbReference type="ARBA" id="ARBA00008213"/>
    </source>
</evidence>
<keyword evidence="4 8" id="KW-0238">DNA-binding</keyword>
<dbReference type="Proteomes" id="UP000178615">
    <property type="component" value="Unassembled WGS sequence"/>
</dbReference>
<keyword evidence="5 8" id="KW-0804">Transcription</keyword>
<evidence type="ECO:0000259" key="10">
    <source>
        <dbReference type="Pfam" id="PF01272"/>
    </source>
</evidence>
<protein>
    <recommendedName>
        <fullName evidence="2 8">Transcription elongation factor GreA</fullName>
    </recommendedName>
    <alternativeName>
        <fullName evidence="7 8">Transcript cleavage factor GreA</fullName>
    </alternativeName>
</protein>
<dbReference type="Pfam" id="PF03449">
    <property type="entry name" value="GreA_GreB_N"/>
    <property type="match status" value="1"/>
</dbReference>
<accession>A0A1F4UJL7</accession>
<dbReference type="Gene3D" id="1.10.287.180">
    <property type="entry name" value="Transcription elongation factor, GreA/GreB, N-terminal domain"/>
    <property type="match status" value="1"/>
</dbReference>
<dbReference type="PANTHER" id="PTHR30437">
    <property type="entry name" value="TRANSCRIPTION ELONGATION FACTOR GREA"/>
    <property type="match status" value="1"/>
</dbReference>
<dbReference type="InterPro" id="IPR018151">
    <property type="entry name" value="TF_GreA/GreB_CS"/>
</dbReference>